<organism evidence="3 4">
    <name type="scientific">Mycobacterium bourgelatii</name>
    <dbReference type="NCBI Taxonomy" id="1273442"/>
    <lineage>
        <taxon>Bacteria</taxon>
        <taxon>Bacillati</taxon>
        <taxon>Actinomycetota</taxon>
        <taxon>Actinomycetes</taxon>
        <taxon>Mycobacteriales</taxon>
        <taxon>Mycobacteriaceae</taxon>
        <taxon>Mycobacterium</taxon>
    </lineage>
</organism>
<evidence type="ECO:0000313" key="3">
    <source>
        <dbReference type="EMBL" id="GFG92309.1"/>
    </source>
</evidence>
<evidence type="ECO:0000313" key="4">
    <source>
        <dbReference type="Proteomes" id="UP000465360"/>
    </source>
</evidence>
<dbReference type="GO" id="GO:0052572">
    <property type="term" value="P:response to host immune response"/>
    <property type="evidence" value="ECO:0007669"/>
    <property type="project" value="TreeGrafter"/>
</dbReference>
<dbReference type="Proteomes" id="UP000465360">
    <property type="component" value="Unassembled WGS sequence"/>
</dbReference>
<dbReference type="InterPro" id="IPR000030">
    <property type="entry name" value="PPE_dom"/>
</dbReference>
<gene>
    <name evidence="3" type="ORF">MBOU_43510</name>
</gene>
<dbReference type="SUPFAM" id="SSF140459">
    <property type="entry name" value="PE/PPE dimer-like"/>
    <property type="match status" value="1"/>
</dbReference>
<evidence type="ECO:0000256" key="1">
    <source>
        <dbReference type="ARBA" id="ARBA00010652"/>
    </source>
</evidence>
<comment type="caution">
    <text evidence="3">The sequence shown here is derived from an EMBL/GenBank/DDBJ whole genome shotgun (WGS) entry which is preliminary data.</text>
</comment>
<keyword evidence="4" id="KW-1185">Reference proteome</keyword>
<dbReference type="EMBL" id="BLKZ01000001">
    <property type="protein sequence ID" value="GFG92309.1"/>
    <property type="molecule type" value="Genomic_DNA"/>
</dbReference>
<name>A0A7I9YUE3_MYCBU</name>
<dbReference type="FunFam" id="1.20.1260.20:FF:000001">
    <property type="entry name" value="PPE family protein PPE41"/>
    <property type="match status" value="1"/>
</dbReference>
<dbReference type="InterPro" id="IPR002989">
    <property type="entry name" value="Mycobac_pentapep"/>
</dbReference>
<reference evidence="3 4" key="1">
    <citation type="journal article" date="2019" name="Emerg. Microbes Infect.">
        <title>Comprehensive subspecies identification of 175 nontuberculous mycobacteria species based on 7547 genomic profiles.</title>
        <authorList>
            <person name="Matsumoto Y."/>
            <person name="Kinjo T."/>
            <person name="Motooka D."/>
            <person name="Nabeya D."/>
            <person name="Jung N."/>
            <person name="Uechi K."/>
            <person name="Horii T."/>
            <person name="Iida T."/>
            <person name="Fujita J."/>
            <person name="Nakamura S."/>
        </authorList>
    </citation>
    <scope>NUCLEOTIDE SEQUENCE [LARGE SCALE GENOMIC DNA]</scope>
    <source>
        <strain evidence="3 4">JCM 30725</strain>
    </source>
</reference>
<protein>
    <recommendedName>
        <fullName evidence="2">PPE domain-containing protein</fullName>
    </recommendedName>
</protein>
<dbReference type="PANTHER" id="PTHR46766:SF1">
    <property type="entry name" value="GLUTAMINE-RICH PROTEIN 2"/>
    <property type="match status" value="1"/>
</dbReference>
<dbReference type="AlphaFoldDB" id="A0A7I9YUE3"/>
<dbReference type="Gene3D" id="1.20.1260.20">
    <property type="entry name" value="PPE superfamily"/>
    <property type="match status" value="1"/>
</dbReference>
<evidence type="ECO:0000259" key="2">
    <source>
        <dbReference type="Pfam" id="PF00823"/>
    </source>
</evidence>
<dbReference type="Pfam" id="PF01469">
    <property type="entry name" value="Pentapeptide_2"/>
    <property type="match status" value="2"/>
</dbReference>
<dbReference type="PANTHER" id="PTHR46766">
    <property type="entry name" value="GLUTAMINE-RICH PROTEIN 2"/>
    <property type="match status" value="1"/>
</dbReference>
<accession>A0A7I9YUE3</accession>
<comment type="similarity">
    <text evidence="1">Belongs to the mycobacterial PPE family.</text>
</comment>
<proteinExistence type="inferred from homology"/>
<sequence length="366" mass="36682">MLERRAENARGTGLEMNFTILPPEINSALIFGGAGTGSILEAAASWETLASELDSAARAFASVTTALAGNSWQGPASAAMVDVAGHYLHWLVASGTQAQQFANEARMVAAAFEATMAATVDPAAVLANRARFLSLVTSNLLGFNGPAIALAEAEYEQMWAQDVAAMFDYYIGASAAVSALAPFPPIIQNLAGGAAATSPIADGAFSNPPGRASIFNLGLANFGTGNLGFGSIGNWNVGAGNVGVLNVGFGNLGDFNLGSGNVGGFNLGSGNLGSYNFGPGNLGSFNVGFGNLGDYNFGLGNAGVGNIGFGNTGSNNIGFGLTGDNQVGFGGWNSGSGNVGLFNSGTGNVGFFNSGEGTGVLVTRGV</sequence>
<dbReference type="Pfam" id="PF00823">
    <property type="entry name" value="PPE"/>
    <property type="match status" value="1"/>
</dbReference>
<dbReference type="InterPro" id="IPR038332">
    <property type="entry name" value="PPE_sf"/>
</dbReference>
<feature type="domain" description="PPE" evidence="2">
    <location>
        <begin position="17"/>
        <end position="180"/>
    </location>
</feature>